<evidence type="ECO:0000313" key="2">
    <source>
        <dbReference type="Proteomes" id="UP000598271"/>
    </source>
</evidence>
<dbReference type="Pfam" id="PF02635">
    <property type="entry name" value="DsrE"/>
    <property type="match status" value="1"/>
</dbReference>
<gene>
    <name evidence="1" type="ORF">GCM10007390_17840</name>
</gene>
<accession>A0A8J3D9E1</accession>
<dbReference type="InterPro" id="IPR003787">
    <property type="entry name" value="Sulphur_relay_DsrE/F-like"/>
</dbReference>
<proteinExistence type="predicted"/>
<dbReference type="AlphaFoldDB" id="A0A8J3D9E1"/>
<dbReference type="RefSeq" id="WP_189563959.1">
    <property type="nucleotide sequence ID" value="NZ_BMXF01000001.1"/>
</dbReference>
<organism evidence="1 2">
    <name type="scientific">Persicitalea jodogahamensis</name>
    <dbReference type="NCBI Taxonomy" id="402147"/>
    <lineage>
        <taxon>Bacteria</taxon>
        <taxon>Pseudomonadati</taxon>
        <taxon>Bacteroidota</taxon>
        <taxon>Cytophagia</taxon>
        <taxon>Cytophagales</taxon>
        <taxon>Spirosomataceae</taxon>
        <taxon>Persicitalea</taxon>
    </lineage>
</organism>
<keyword evidence="2" id="KW-1185">Reference proteome</keyword>
<name>A0A8J3D9E1_9BACT</name>
<dbReference type="Proteomes" id="UP000598271">
    <property type="component" value="Unassembled WGS sequence"/>
</dbReference>
<dbReference type="PANTHER" id="PTHR37691:SF1">
    <property type="entry name" value="BLR3518 PROTEIN"/>
    <property type="match status" value="1"/>
</dbReference>
<dbReference type="Gene3D" id="3.40.1260.10">
    <property type="entry name" value="DsrEFH-like"/>
    <property type="match status" value="1"/>
</dbReference>
<protein>
    <recommendedName>
        <fullName evidence="3">DsrE/DsrF-like family protein</fullName>
    </recommendedName>
</protein>
<dbReference type="PANTHER" id="PTHR37691">
    <property type="entry name" value="BLR3518 PROTEIN"/>
    <property type="match status" value="1"/>
</dbReference>
<sequence>MNQSEESGKVHRVVFHLSISDAPSQKALIGNITNLLEVWPQTEIEVVFHGPGIAMVVLGSAAHTEQLRVLVEENAIRLVVCENIMRGKQLTTADLLPFVETVPVAIAELIQKQEQGWAYIKVGI</sequence>
<evidence type="ECO:0008006" key="3">
    <source>
        <dbReference type="Google" id="ProtNLM"/>
    </source>
</evidence>
<dbReference type="EMBL" id="BMXF01000001">
    <property type="protein sequence ID" value="GHB64385.1"/>
    <property type="molecule type" value="Genomic_DNA"/>
</dbReference>
<dbReference type="InterPro" id="IPR027396">
    <property type="entry name" value="DsrEFH-like"/>
</dbReference>
<dbReference type="SUPFAM" id="SSF75169">
    <property type="entry name" value="DsrEFH-like"/>
    <property type="match status" value="1"/>
</dbReference>
<evidence type="ECO:0000313" key="1">
    <source>
        <dbReference type="EMBL" id="GHB64385.1"/>
    </source>
</evidence>
<reference evidence="1 2" key="1">
    <citation type="journal article" date="2014" name="Int. J. Syst. Evol. Microbiol.">
        <title>Complete genome sequence of Corynebacterium casei LMG S-19264T (=DSM 44701T), isolated from a smear-ripened cheese.</title>
        <authorList>
            <consortium name="US DOE Joint Genome Institute (JGI-PGF)"/>
            <person name="Walter F."/>
            <person name="Albersmeier A."/>
            <person name="Kalinowski J."/>
            <person name="Ruckert C."/>
        </authorList>
    </citation>
    <scope>NUCLEOTIDE SEQUENCE [LARGE SCALE GENOMIC DNA]</scope>
    <source>
        <strain evidence="1 2">KCTC 12866</strain>
    </source>
</reference>
<comment type="caution">
    <text evidence="1">The sequence shown here is derived from an EMBL/GenBank/DDBJ whole genome shotgun (WGS) entry which is preliminary data.</text>
</comment>